<sequence>MLHSFQNQIGIQENFKVLSRNMHVAGFTQDVSQILEKSIAQGLPRFHIRYADIRQPQTDYILHFNLIPQTGCYQFERFDAAKRITNIVERTAEKHYWQQFSLTTGSRFSAAEAAQLLNGRGVSKNGTDWTILDKTDPNSPFKSVAFDMDAALKAMPLPQKMRDVEYKNLYNTLLSGAAKEVKLLINGQPETHKIVAVPKEKDIRVLSQNNQLVALSALQAQSKKQIERAAQLIQKSQGKTVIVDIKRKGGIKS</sequence>
<organism evidence="1 2">
    <name type="scientific">Chitinophaga cymbidii</name>
    <dbReference type="NCBI Taxonomy" id="1096750"/>
    <lineage>
        <taxon>Bacteria</taxon>
        <taxon>Pseudomonadati</taxon>
        <taxon>Bacteroidota</taxon>
        <taxon>Chitinophagia</taxon>
        <taxon>Chitinophagales</taxon>
        <taxon>Chitinophagaceae</taxon>
        <taxon>Chitinophaga</taxon>
    </lineage>
</organism>
<dbReference type="EMBL" id="BKAU01000001">
    <property type="protein sequence ID" value="GEP94492.1"/>
    <property type="molecule type" value="Genomic_DNA"/>
</dbReference>
<protein>
    <submittedName>
        <fullName evidence="1">Uncharacterized protein</fullName>
    </submittedName>
</protein>
<dbReference type="AlphaFoldDB" id="A0A512RFM0"/>
<evidence type="ECO:0000313" key="2">
    <source>
        <dbReference type="Proteomes" id="UP000321436"/>
    </source>
</evidence>
<gene>
    <name evidence="1" type="ORF">CCY01nite_07520</name>
</gene>
<evidence type="ECO:0000313" key="1">
    <source>
        <dbReference type="EMBL" id="GEP94492.1"/>
    </source>
</evidence>
<accession>A0A512RFM0</accession>
<proteinExistence type="predicted"/>
<keyword evidence="2" id="KW-1185">Reference proteome</keyword>
<name>A0A512RFM0_9BACT</name>
<dbReference type="Proteomes" id="UP000321436">
    <property type="component" value="Unassembled WGS sequence"/>
</dbReference>
<comment type="caution">
    <text evidence="1">The sequence shown here is derived from an EMBL/GenBank/DDBJ whole genome shotgun (WGS) entry which is preliminary data.</text>
</comment>
<reference evidence="1 2" key="1">
    <citation type="submission" date="2019-07" db="EMBL/GenBank/DDBJ databases">
        <title>Whole genome shotgun sequence of Chitinophaga cymbidii NBRC 109752.</title>
        <authorList>
            <person name="Hosoyama A."/>
            <person name="Uohara A."/>
            <person name="Ohji S."/>
            <person name="Ichikawa N."/>
        </authorList>
    </citation>
    <scope>NUCLEOTIDE SEQUENCE [LARGE SCALE GENOMIC DNA]</scope>
    <source>
        <strain evidence="1 2">NBRC 109752</strain>
    </source>
</reference>